<name>A0A3G1L395_9CAUD</name>
<organism evidence="2 3">
    <name type="scientific">Salmonella phage KFS-SE1</name>
    <dbReference type="NCBI Taxonomy" id="2048975"/>
    <lineage>
        <taxon>Viruses</taxon>
        <taxon>Duplodnaviria</taxon>
        <taxon>Heunggongvirae</taxon>
        <taxon>Uroviricota</taxon>
        <taxon>Caudoviricetes</taxon>
        <taxon>Casjensviridae</taxon>
        <taxon>Chivirus</taxon>
        <taxon>Chivirus KFSSE1</taxon>
    </lineage>
</organism>
<gene>
    <name evidence="2" type="ORF">KFSSE_038</name>
</gene>
<accession>A0A3G1L395</accession>
<reference evidence="2 3" key="1">
    <citation type="submission" date="2017-10" db="EMBL/GenBank/DDBJ databases">
        <title>Complete genome sequence of Salmonella phage KFS-SE1.</title>
        <authorList>
            <person name="Lee J.-H."/>
            <person name="Park M.-K."/>
            <person name="Choi I.Y."/>
            <person name="Kim H.-J."/>
        </authorList>
    </citation>
    <scope>NUCLEOTIDE SEQUENCE [LARGE SCALE GENOMIC DNA]</scope>
</reference>
<evidence type="ECO:0000313" key="3">
    <source>
        <dbReference type="Proteomes" id="UP000278625"/>
    </source>
</evidence>
<sequence>MGRVPEASGRGGCMTGLFARIKTGVLAALVFVVALFGVWRAGRAKGKQDQINNQNYDTMREQANADKHVAEVHNEINKLPDGGANDLLRRKWMRRKD</sequence>
<proteinExistence type="predicted"/>
<dbReference type="EMBL" id="MG280946">
    <property type="protein sequence ID" value="ATW62422.1"/>
    <property type="molecule type" value="Genomic_DNA"/>
</dbReference>
<keyword evidence="3" id="KW-1185">Reference proteome</keyword>
<keyword evidence="1" id="KW-1133">Transmembrane helix</keyword>
<evidence type="ECO:0000256" key="1">
    <source>
        <dbReference type="SAM" id="Phobius"/>
    </source>
</evidence>
<dbReference type="Proteomes" id="UP000278625">
    <property type="component" value="Segment"/>
</dbReference>
<keyword evidence="1" id="KW-0812">Transmembrane</keyword>
<protein>
    <submittedName>
        <fullName evidence="2">Endolysin-like protein</fullName>
    </submittedName>
</protein>
<feature type="transmembrane region" description="Helical" evidence="1">
    <location>
        <begin position="20"/>
        <end position="39"/>
    </location>
</feature>
<keyword evidence="1" id="KW-0472">Membrane</keyword>
<evidence type="ECO:0000313" key="2">
    <source>
        <dbReference type="EMBL" id="ATW62422.1"/>
    </source>
</evidence>